<feature type="compositionally biased region" description="Basic and acidic residues" evidence="2">
    <location>
        <begin position="340"/>
        <end position="362"/>
    </location>
</feature>
<evidence type="ECO:0000256" key="1">
    <source>
        <dbReference type="ARBA" id="ARBA00038350"/>
    </source>
</evidence>
<dbReference type="GO" id="GO:0010181">
    <property type="term" value="F:FMN binding"/>
    <property type="evidence" value="ECO:0007669"/>
    <property type="project" value="TreeGrafter"/>
</dbReference>
<feature type="region of interest" description="Disordered" evidence="2">
    <location>
        <begin position="302"/>
        <end position="362"/>
    </location>
</feature>
<organism evidence="4 5">
    <name type="scientific">Trichomonascus ciferrii</name>
    <dbReference type="NCBI Taxonomy" id="44093"/>
    <lineage>
        <taxon>Eukaryota</taxon>
        <taxon>Fungi</taxon>
        <taxon>Dikarya</taxon>
        <taxon>Ascomycota</taxon>
        <taxon>Saccharomycotina</taxon>
        <taxon>Dipodascomycetes</taxon>
        <taxon>Dipodascales</taxon>
        <taxon>Trichomonascaceae</taxon>
        <taxon>Trichomonascus</taxon>
        <taxon>Trichomonascus ciferrii complex</taxon>
    </lineage>
</organism>
<dbReference type="InterPro" id="IPR003382">
    <property type="entry name" value="Flavoprotein"/>
</dbReference>
<feature type="compositionally biased region" description="Low complexity" evidence="2">
    <location>
        <begin position="77"/>
        <end position="96"/>
    </location>
</feature>
<dbReference type="Proteomes" id="UP000761534">
    <property type="component" value="Unassembled WGS sequence"/>
</dbReference>
<sequence length="362" mass="40495">MSNSGNTSSSGRRGSRPQVTQSSTSQQPKEPILDKNGSSRHMKRESVHAHFLPHDVAGHAGGGPGERHILEPAVDRQPAAAVEQQQQQQQQMAAPALHEPPQTDPRLPQDDGKRHILLGATGSVSTGKLRHIIHKLEQIYGKDKVSIQLILTRAAEGFVAKSEIPSNIIIWTDEDEWKTWRNRADPVVHIELRRWADILVVAPLTANTLGKIALGLCDNLLTNVIRAWNTQYPILIAPAMLSYAYNHPATKRHLRVIKEDMKWIEILKPVEKVVGTFGDIGMGGMMDWNEIVNRVVLKLGGYPQDEDEDEDDDDDDDGNSRVLNDDDDEDEDEEEDDEVDARQIEQLSLRDKLGERTRHGST</sequence>
<comment type="similarity">
    <text evidence="1">Belongs to the HFCD (homooligomeric flavin containing Cys decarboxylase) superfamily.</text>
</comment>
<feature type="region of interest" description="Disordered" evidence="2">
    <location>
        <begin position="75"/>
        <end position="110"/>
    </location>
</feature>
<dbReference type="InterPro" id="IPR036551">
    <property type="entry name" value="Flavin_trans-like"/>
</dbReference>
<accession>A0A642V6A6</accession>
<dbReference type="EMBL" id="SWFS01000179">
    <property type="protein sequence ID" value="KAA8915239.1"/>
    <property type="molecule type" value="Genomic_DNA"/>
</dbReference>
<protein>
    <recommendedName>
        <fullName evidence="3">Flavoprotein domain-containing protein</fullName>
    </recommendedName>
</protein>
<dbReference type="VEuPathDB" id="FungiDB:TRICI_002596"/>
<dbReference type="GO" id="GO:0004633">
    <property type="term" value="F:phosphopantothenoylcysteine decarboxylase activity"/>
    <property type="evidence" value="ECO:0007669"/>
    <property type="project" value="TreeGrafter"/>
</dbReference>
<evidence type="ECO:0000313" key="5">
    <source>
        <dbReference type="Proteomes" id="UP000761534"/>
    </source>
</evidence>
<dbReference type="PANTHER" id="PTHR14359:SF17">
    <property type="entry name" value="PHOSPHOPANTOTHENOYLCYSTEINE DECARBOXYLASE SUBUNIT SIS2-RELATED"/>
    <property type="match status" value="1"/>
</dbReference>
<feature type="domain" description="Flavoprotein" evidence="3">
    <location>
        <begin position="115"/>
        <end position="296"/>
    </location>
</feature>
<dbReference type="OrthoDB" id="1532798at2759"/>
<evidence type="ECO:0000259" key="3">
    <source>
        <dbReference type="Pfam" id="PF02441"/>
    </source>
</evidence>
<dbReference type="SUPFAM" id="SSF52507">
    <property type="entry name" value="Homo-oligomeric flavin-containing Cys decarboxylases, HFCD"/>
    <property type="match status" value="1"/>
</dbReference>
<dbReference type="AlphaFoldDB" id="A0A642V6A6"/>
<dbReference type="GO" id="GO:0071513">
    <property type="term" value="C:phosphopantothenoylcysteine decarboxylase complex"/>
    <property type="evidence" value="ECO:0007669"/>
    <property type="project" value="TreeGrafter"/>
</dbReference>
<name>A0A642V6A6_9ASCO</name>
<dbReference type="GO" id="GO:0015937">
    <property type="term" value="P:coenzyme A biosynthetic process"/>
    <property type="evidence" value="ECO:0007669"/>
    <property type="project" value="TreeGrafter"/>
</dbReference>
<evidence type="ECO:0000256" key="2">
    <source>
        <dbReference type="SAM" id="MobiDB-lite"/>
    </source>
</evidence>
<dbReference type="PANTHER" id="PTHR14359">
    <property type="entry name" value="HOMO-OLIGOMERIC FLAVIN CONTAINING CYS DECARBOXYLASE FAMILY"/>
    <property type="match status" value="1"/>
</dbReference>
<comment type="caution">
    <text evidence="4">The sequence shown here is derived from an EMBL/GenBank/DDBJ whole genome shotgun (WGS) entry which is preliminary data.</text>
</comment>
<reference evidence="4" key="1">
    <citation type="journal article" date="2019" name="G3 (Bethesda)">
        <title>Genome Assemblies of Two Rare Opportunistic Yeast Pathogens: Diutina rugosa (syn. Candida rugosa) and Trichomonascus ciferrii (syn. Candida ciferrii).</title>
        <authorList>
            <person name="Mixao V."/>
            <person name="Saus E."/>
            <person name="Hansen A.P."/>
            <person name="Lass-Florl C."/>
            <person name="Gabaldon T."/>
        </authorList>
    </citation>
    <scope>NUCLEOTIDE SEQUENCE</scope>
    <source>
        <strain evidence="4">CBS 4856</strain>
    </source>
</reference>
<feature type="compositionally biased region" description="Acidic residues" evidence="2">
    <location>
        <begin position="304"/>
        <end position="317"/>
    </location>
</feature>
<proteinExistence type="inferred from homology"/>
<feature type="compositionally biased region" description="Low complexity" evidence="2">
    <location>
        <begin position="1"/>
        <end position="12"/>
    </location>
</feature>
<dbReference type="Gene3D" id="3.40.50.1950">
    <property type="entry name" value="Flavin prenyltransferase-like"/>
    <property type="match status" value="1"/>
</dbReference>
<keyword evidence="5" id="KW-1185">Reference proteome</keyword>
<dbReference type="Pfam" id="PF02441">
    <property type="entry name" value="Flavoprotein"/>
    <property type="match status" value="1"/>
</dbReference>
<feature type="region of interest" description="Disordered" evidence="2">
    <location>
        <begin position="1"/>
        <end position="44"/>
    </location>
</feature>
<feature type="compositionally biased region" description="Acidic residues" evidence="2">
    <location>
        <begin position="325"/>
        <end position="339"/>
    </location>
</feature>
<evidence type="ECO:0000313" key="4">
    <source>
        <dbReference type="EMBL" id="KAA8915239.1"/>
    </source>
</evidence>
<gene>
    <name evidence="4" type="ORF">TRICI_002596</name>
</gene>